<organism evidence="2">
    <name type="scientific">uncultured Pleomorphomonas sp</name>
    <dbReference type="NCBI Taxonomy" id="442121"/>
    <lineage>
        <taxon>Bacteria</taxon>
        <taxon>Pseudomonadati</taxon>
        <taxon>Pseudomonadota</taxon>
        <taxon>Alphaproteobacteria</taxon>
        <taxon>Hyphomicrobiales</taxon>
        <taxon>Pleomorphomonadaceae</taxon>
        <taxon>Pleomorphomonas</taxon>
        <taxon>environmental samples</taxon>
    </lineage>
</organism>
<sequence length="64" mass="7180">MVIEGETPEHRTEKWLRLSAKSNAPTKTEAAARVRERPCHAVAAERTASIDCHPREGEDLGTRR</sequence>
<gene>
    <name evidence="2" type="ORF">KL86PLE_20190</name>
</gene>
<evidence type="ECO:0000256" key="1">
    <source>
        <dbReference type="SAM" id="MobiDB-lite"/>
    </source>
</evidence>
<dbReference type="EMBL" id="FMJD01000006">
    <property type="protein sequence ID" value="SCM75522.1"/>
    <property type="molecule type" value="Genomic_DNA"/>
</dbReference>
<accession>A0A212LD77</accession>
<feature type="region of interest" description="Disordered" evidence="1">
    <location>
        <begin position="44"/>
        <end position="64"/>
    </location>
</feature>
<reference evidence="2" key="1">
    <citation type="submission" date="2016-08" db="EMBL/GenBank/DDBJ databases">
        <authorList>
            <person name="Seilhamer J.J."/>
        </authorList>
    </citation>
    <scope>NUCLEOTIDE SEQUENCE</scope>
    <source>
        <strain evidence="2">86</strain>
    </source>
</reference>
<evidence type="ECO:0000313" key="2">
    <source>
        <dbReference type="EMBL" id="SCM75522.1"/>
    </source>
</evidence>
<feature type="compositionally biased region" description="Basic and acidic residues" evidence="1">
    <location>
        <begin position="52"/>
        <end position="64"/>
    </location>
</feature>
<dbReference type="AlphaFoldDB" id="A0A212LD77"/>
<name>A0A212LD77_9HYPH</name>
<proteinExistence type="predicted"/>
<protein>
    <submittedName>
        <fullName evidence="2">Uncharacterized protein</fullName>
    </submittedName>
</protein>